<dbReference type="CDD" id="cd02440">
    <property type="entry name" value="AdoMet_MTases"/>
    <property type="match status" value="1"/>
</dbReference>
<dbReference type="Pfam" id="PF00550">
    <property type="entry name" value="PP-binding"/>
    <property type="match status" value="1"/>
</dbReference>
<name>A0AAD5RLJ7_9PEZI</name>
<dbReference type="EMBL" id="JAKWBI020000307">
    <property type="protein sequence ID" value="KAJ2896892.1"/>
    <property type="molecule type" value="Genomic_DNA"/>
</dbReference>
<gene>
    <name evidence="13" type="ORF">MKZ38_005113</name>
</gene>
<dbReference type="SMART" id="SM00822">
    <property type="entry name" value="PKS_KR"/>
    <property type="match status" value="1"/>
</dbReference>
<dbReference type="GO" id="GO:0016491">
    <property type="term" value="F:oxidoreductase activity"/>
    <property type="evidence" value="ECO:0007669"/>
    <property type="project" value="UniProtKB-KW"/>
</dbReference>
<feature type="active site" description="Proton acceptor; for dehydratase activity" evidence="8">
    <location>
        <position position="1172"/>
    </location>
</feature>
<dbReference type="Gene3D" id="3.30.70.3290">
    <property type="match status" value="1"/>
</dbReference>
<dbReference type="InterPro" id="IPR049552">
    <property type="entry name" value="PKS_DH_N"/>
</dbReference>
<dbReference type="InterPro" id="IPR018201">
    <property type="entry name" value="Ketoacyl_synth_AS"/>
</dbReference>
<dbReference type="Pfam" id="PF21089">
    <property type="entry name" value="PKS_DH_N"/>
    <property type="match status" value="1"/>
</dbReference>
<dbReference type="InterPro" id="IPR042104">
    <property type="entry name" value="PKS_dehydratase_sf"/>
</dbReference>
<dbReference type="SMART" id="SM00825">
    <property type="entry name" value="PKS_KS"/>
    <property type="match status" value="1"/>
</dbReference>
<keyword evidence="6" id="KW-0511">Multifunctional enzyme</keyword>
<evidence type="ECO:0000256" key="8">
    <source>
        <dbReference type="PROSITE-ProRule" id="PRU01363"/>
    </source>
</evidence>
<dbReference type="InterPro" id="IPR036736">
    <property type="entry name" value="ACP-like_sf"/>
</dbReference>
<protein>
    <submittedName>
        <fullName evidence="13">Polyketide synthase</fullName>
    </submittedName>
</protein>
<dbReference type="GO" id="GO:0004312">
    <property type="term" value="F:fatty acid synthase activity"/>
    <property type="evidence" value="ECO:0007669"/>
    <property type="project" value="TreeGrafter"/>
</dbReference>
<dbReference type="Pfam" id="PF14765">
    <property type="entry name" value="PS-DH"/>
    <property type="match status" value="1"/>
</dbReference>
<dbReference type="PANTHER" id="PTHR43775:SF37">
    <property type="entry name" value="SI:DKEY-61P9.11"/>
    <property type="match status" value="1"/>
</dbReference>
<feature type="region of interest" description="N-terminal hotdog fold" evidence="8">
    <location>
        <begin position="1140"/>
        <end position="1270"/>
    </location>
</feature>
<dbReference type="InterPro" id="IPR016036">
    <property type="entry name" value="Malonyl_transacylase_ACP-bd"/>
</dbReference>
<feature type="active site" description="Proton donor; for dehydratase activity" evidence="8">
    <location>
        <position position="1341"/>
    </location>
</feature>
<dbReference type="SUPFAM" id="SSF50129">
    <property type="entry name" value="GroES-like"/>
    <property type="match status" value="1"/>
</dbReference>
<keyword evidence="7" id="KW-0012">Acyltransferase</keyword>
<dbReference type="CDD" id="cd05195">
    <property type="entry name" value="enoyl_red"/>
    <property type="match status" value="1"/>
</dbReference>
<keyword evidence="5" id="KW-0560">Oxidoreductase</keyword>
<dbReference type="GO" id="GO:0006633">
    <property type="term" value="P:fatty acid biosynthetic process"/>
    <property type="evidence" value="ECO:0007669"/>
    <property type="project" value="InterPro"/>
</dbReference>
<dbReference type="InterPro" id="IPR013968">
    <property type="entry name" value="PKS_KR"/>
</dbReference>
<evidence type="ECO:0000259" key="11">
    <source>
        <dbReference type="PROSITE" id="PS52004"/>
    </source>
</evidence>
<evidence type="ECO:0000256" key="2">
    <source>
        <dbReference type="ARBA" id="ARBA00022553"/>
    </source>
</evidence>
<dbReference type="InterPro" id="IPR013154">
    <property type="entry name" value="ADH-like_N"/>
</dbReference>
<dbReference type="PROSITE" id="PS50075">
    <property type="entry name" value="CARRIER"/>
    <property type="match status" value="1"/>
</dbReference>
<evidence type="ECO:0000256" key="1">
    <source>
        <dbReference type="ARBA" id="ARBA00022450"/>
    </source>
</evidence>
<evidence type="ECO:0000256" key="7">
    <source>
        <dbReference type="ARBA" id="ARBA00023315"/>
    </source>
</evidence>
<dbReference type="Pfam" id="PF16197">
    <property type="entry name" value="KAsynt_C_assoc"/>
    <property type="match status" value="1"/>
</dbReference>
<dbReference type="Gene3D" id="3.90.180.10">
    <property type="entry name" value="Medium-chain alcohol dehydrogenases, catalytic domain"/>
    <property type="match status" value="1"/>
</dbReference>
<dbReference type="InterPro" id="IPR009081">
    <property type="entry name" value="PP-bd_ACP"/>
</dbReference>
<dbReference type="Pfam" id="PF00109">
    <property type="entry name" value="ketoacyl-synt"/>
    <property type="match status" value="1"/>
</dbReference>
<dbReference type="InterPro" id="IPR011032">
    <property type="entry name" value="GroES-like_sf"/>
</dbReference>
<proteinExistence type="predicted"/>
<dbReference type="InterPro" id="IPR001227">
    <property type="entry name" value="Ac_transferase_dom_sf"/>
</dbReference>
<dbReference type="Proteomes" id="UP001201980">
    <property type="component" value="Unassembled WGS sequence"/>
</dbReference>
<dbReference type="Pfam" id="PF13602">
    <property type="entry name" value="ADH_zinc_N_2"/>
    <property type="match status" value="1"/>
</dbReference>
<dbReference type="Gene3D" id="3.10.129.110">
    <property type="entry name" value="Polyketide synthase dehydratase"/>
    <property type="match status" value="1"/>
</dbReference>
<dbReference type="SUPFAM" id="SSF53901">
    <property type="entry name" value="Thiolase-like"/>
    <property type="match status" value="1"/>
</dbReference>
<feature type="region of interest" description="Disordered" evidence="9">
    <location>
        <begin position="136"/>
        <end position="158"/>
    </location>
</feature>
<dbReference type="GO" id="GO:0044550">
    <property type="term" value="P:secondary metabolite biosynthetic process"/>
    <property type="evidence" value="ECO:0007669"/>
    <property type="project" value="UniProtKB-ARBA"/>
</dbReference>
<dbReference type="SUPFAM" id="SSF55048">
    <property type="entry name" value="Probable ACP-binding domain of malonyl-CoA ACP transacylase"/>
    <property type="match status" value="1"/>
</dbReference>
<keyword evidence="1" id="KW-0596">Phosphopantetheine</keyword>
<dbReference type="PANTHER" id="PTHR43775">
    <property type="entry name" value="FATTY ACID SYNTHASE"/>
    <property type="match status" value="1"/>
</dbReference>
<dbReference type="SMART" id="SM00823">
    <property type="entry name" value="PKS_PP"/>
    <property type="match status" value="1"/>
</dbReference>
<dbReference type="PROSITE" id="PS00012">
    <property type="entry name" value="PHOSPHOPANTETHEINE"/>
    <property type="match status" value="1"/>
</dbReference>
<reference evidence="13" key="1">
    <citation type="submission" date="2022-07" db="EMBL/GenBank/DDBJ databases">
        <title>Draft genome sequence of Zalerion maritima ATCC 34329, a (micro)plastics degrading marine fungus.</title>
        <authorList>
            <person name="Paco A."/>
            <person name="Goncalves M.F.M."/>
            <person name="Rocha-Santos T.A.P."/>
            <person name="Alves A."/>
        </authorList>
    </citation>
    <scope>NUCLEOTIDE SEQUENCE</scope>
    <source>
        <strain evidence="13">ATCC 34329</strain>
    </source>
</reference>
<dbReference type="Pfam" id="PF02801">
    <property type="entry name" value="Ketoacyl-synt_C"/>
    <property type="match status" value="1"/>
</dbReference>
<dbReference type="Gene3D" id="3.40.366.10">
    <property type="entry name" value="Malonyl-Coenzyme A Acyl Carrier Protein, domain 2"/>
    <property type="match status" value="1"/>
</dbReference>
<dbReference type="InterPro" id="IPR016039">
    <property type="entry name" value="Thiolase-like"/>
</dbReference>
<keyword evidence="3" id="KW-0808">Transferase</keyword>
<organism evidence="13 14">
    <name type="scientific">Zalerion maritima</name>
    <dbReference type="NCBI Taxonomy" id="339359"/>
    <lineage>
        <taxon>Eukaryota</taxon>
        <taxon>Fungi</taxon>
        <taxon>Dikarya</taxon>
        <taxon>Ascomycota</taxon>
        <taxon>Pezizomycotina</taxon>
        <taxon>Sordariomycetes</taxon>
        <taxon>Lulworthiomycetidae</taxon>
        <taxon>Lulworthiales</taxon>
        <taxon>Lulworthiaceae</taxon>
        <taxon>Zalerion</taxon>
    </lineage>
</organism>
<dbReference type="GO" id="GO:0004315">
    <property type="term" value="F:3-oxoacyl-[acyl-carrier-protein] synthase activity"/>
    <property type="evidence" value="ECO:0007669"/>
    <property type="project" value="InterPro"/>
</dbReference>
<feature type="compositionally biased region" description="Basic residues" evidence="9">
    <location>
        <begin position="98"/>
        <end position="110"/>
    </location>
</feature>
<dbReference type="InterPro" id="IPR006162">
    <property type="entry name" value="Ppantetheine_attach_site"/>
</dbReference>
<dbReference type="GO" id="GO:0031177">
    <property type="term" value="F:phosphopantetheine binding"/>
    <property type="evidence" value="ECO:0007669"/>
    <property type="project" value="InterPro"/>
</dbReference>
<dbReference type="InterPro" id="IPR050091">
    <property type="entry name" value="PKS_NRPS_Biosynth_Enz"/>
</dbReference>
<dbReference type="Pfam" id="PF08240">
    <property type="entry name" value="ADH_N"/>
    <property type="match status" value="1"/>
</dbReference>
<feature type="domain" description="PKS/mFAS DH" evidence="12">
    <location>
        <begin position="1140"/>
        <end position="1422"/>
    </location>
</feature>
<dbReference type="CDD" id="cd00833">
    <property type="entry name" value="PKS"/>
    <property type="match status" value="1"/>
</dbReference>
<evidence type="ECO:0000313" key="13">
    <source>
        <dbReference type="EMBL" id="KAJ2896892.1"/>
    </source>
</evidence>
<comment type="caution">
    <text evidence="13">The sequence shown here is derived from an EMBL/GenBank/DDBJ whole genome shotgun (WGS) entry which is preliminary data.</text>
</comment>
<evidence type="ECO:0000256" key="5">
    <source>
        <dbReference type="ARBA" id="ARBA00023002"/>
    </source>
</evidence>
<feature type="region of interest" description="C-terminal hotdog fold" evidence="8">
    <location>
        <begin position="1280"/>
        <end position="1422"/>
    </location>
</feature>
<dbReference type="Gene3D" id="3.40.50.720">
    <property type="entry name" value="NAD(P)-binding Rossmann-like Domain"/>
    <property type="match status" value="1"/>
</dbReference>
<dbReference type="InterPro" id="IPR049551">
    <property type="entry name" value="PKS_DH_C"/>
</dbReference>
<feature type="domain" description="Ketosynthase family 3 (KS3)" evidence="11">
    <location>
        <begin position="160"/>
        <end position="636"/>
    </location>
</feature>
<evidence type="ECO:0000256" key="6">
    <source>
        <dbReference type="ARBA" id="ARBA00023268"/>
    </source>
</evidence>
<dbReference type="Gene3D" id="1.10.1200.10">
    <property type="entry name" value="ACP-like"/>
    <property type="match status" value="1"/>
</dbReference>
<dbReference type="PROSITE" id="PS52004">
    <property type="entry name" value="KS3_2"/>
    <property type="match status" value="1"/>
</dbReference>
<dbReference type="Gene3D" id="3.40.50.150">
    <property type="entry name" value="Vaccinia Virus protein VP39"/>
    <property type="match status" value="1"/>
</dbReference>
<evidence type="ECO:0000256" key="9">
    <source>
        <dbReference type="SAM" id="MobiDB-lite"/>
    </source>
</evidence>
<dbReference type="SUPFAM" id="SSF47336">
    <property type="entry name" value="ACP-like"/>
    <property type="match status" value="1"/>
</dbReference>
<dbReference type="SMART" id="SM00827">
    <property type="entry name" value="PKS_AT"/>
    <property type="match status" value="1"/>
</dbReference>
<dbReference type="InterPro" id="IPR020807">
    <property type="entry name" value="PKS_DH"/>
</dbReference>
<dbReference type="InterPro" id="IPR057326">
    <property type="entry name" value="KR_dom"/>
</dbReference>
<dbReference type="PROSITE" id="PS52019">
    <property type="entry name" value="PKS_MFAS_DH"/>
    <property type="match status" value="1"/>
</dbReference>
<dbReference type="Gene3D" id="3.40.47.10">
    <property type="match status" value="1"/>
</dbReference>
<sequence>MAAAVLKGSLPHAGERAVPNESCSCSLQANGTASDYFGKGAFSLTGITGSHEDGLRGSGARNPPPNGDSSTHHPITPPDCSTPESQDSPHHNCGSKPNGHHHRANSHSHIHGYANGHRAATGATITTTNGIKAATAHHRNSPSLGSATDLTPPSPSSPANDPIAICGMALRLPGGIHSPSSFWDLLVTGGDARGPVPASRYSSLGFSDALGAKYGDIKTKQGYFLSDPSESEDGDSLGRFDAGMFSVSRAEVERMDPQQRILLEVVRECLEDAGEVNYRGKGVGCYVGTFGDNWLELSGKETQHDRVGYMVLGSGDLMISNRVSYEYDFRGPSMTIKTGCSASLIALHSACRAISSGDCPSGAIVAGTSLILSPSVTSAFTSEGLLSPDGSCKTFDAAANGFARAEAVNAVFLKPLSAALRDGNPVRAVIRGSATNSDGRGPEDGIGAGLLTPNGEAHEELMRKVYRDAGLDPKDTAFVECHGTGTPTGDPIEANAVANVFGSNNSSNGIYIGSVKPNVGHGEGSSGITSIIKGVLALENGIIPGNIKFNNPNPKTPALTARICMSQAGQTSLPFPSKSVLKMLTTPCHHLPLVPFKERNLLVPTKPTPFPAGRAHRLSVNSFGIGGANAHVILEAYDDYRLPPSPSPFPLERLSLLNGTSFITSTTTLLNGHVEETAAATAGEEDRKTNDKPELLVFSANTPASVKSQLDKYGSVLKTIKARPLDVAYTLSRRRERLPHRAYTILQNGELTDISPLQKAPATPPAVYLVFNGQGGQWPGMAKELIQSDAAFRHDILAMDDVLQSLIYPPTWTIVDELQKPKEVSRINEAELSQPLCTAVQIALYNRLSAAGVKPSGAVGHSSGEIAAVYASGLLPMDLAIIVAYYRGFVTKNQGGAGAMAAIGMGAGETRPYLADGVVVACENSPSSSTISGPREKVLETVEAIKESCPGVLARALKVNMGYHSTLMKPLAVRYSSLMYAEMERRGIVLSSSSPFISTVSGELTEPPRPFGPEYWAANLTSPVKFSGSVSTLLARKGDGLFVEIGPHSTLAGPLRQICSSMSRPCEYVSSIIRGQDCIKSLYSCIGKLFQAGVDVDFSAIYPAGKVVTGLPTYSWDHSTSFWYESRLSSAWRQRKYPHHSLLGDRSTESPDTHPQWRNVLRLEDEPWLADHKVKSDLLFPFAGYIAIAGEAVRQATGHERCGFSLRHVVVRTGLVLSEHKNAEMITSLRKHMLTDNDESGWWNFSISSYTGSSWVLHCDGRVKAVTKSLAASTTSETLPRSVTMQRFYNALESAGIVYGPQFQRLHSVSSATIEKRAVGKIRTAPPEQNKGFVQHPAVIDTCLQVLLVALSTGLERNIPGLSVPTCIEELDVGFGETDTLDAAGWGESSMRPNGVECVSNGKVTVRISGVEMTPLDDENDDVADPHAGSRLEWTNDVDFLDLAPYIEHADAKTPELILLEEMTLLCMLENTHHVQDLAPCQPHYDMYRKWLERESGFACEDTHPIVANPGRYYAMSREERVSAIESKYQQLLQTDKKHLAIGTKRMYDSCGDMFVGHKQTIDILMQDGVLKDLYNSLGFEYGKVFKALSNTYPTLRILEVGAGTGGATSTILPHLVDDNGNPMFSMYTYTDISAGFFPEAKERFASYVDNMEFKTFDLERAPCEQGISLDSYDVVVAFNVVHATSSLKRTLGHLNKVLKPGGRLMLIEASTVSKTVNYIFGNFVGWWLGEADNRLWEPYVSVDRWDQDLKAAGFDGASTVVYDDVEPYQINAAIISQRLLPPAQHKNVVVMCSYPRHGAAARVISQLKADGRSVTSAGLGEAISPDVDVVSCVDLESNFFQDITRDEFAAFQALLNCGILGKILWLTSPVQIACHAPQSAPTIGVARTVRAELGIPFCTLEISTWEPDFSALVSRVFKKVCAVEDERDLSADREYAVHDGKVCVGRYHPVSVTSEFSSRSLAAPGVSTRKVLGVGKAGLLETLGWREEKLQDVPDGHVEFEPVLVGLNFRDVLLAMGVIPPSGDVIPLGLDGAATVTRLGASVEGLEVGDRVMFFTGGGALATRVHLPFHLVVKIPDSLKSEEAATVPTVFVTALMAMLELGRLEKGMSVLIQAATGGVGLAACQIARMVGAEIYVTAGTKAKEDFLVSEMGIPRSRIFPSRDAGFVDGIMRETGGKGVDLVLNSASGELLHASWKCVAEFGTMVDIAKRDMLGHGSLGMRPFSENRTYAGYEGKMMLEKKPERVGKWMRRWVELYGEGKLWPIEQLRVFGGNEIEQAFRFMQGGHHIGKILVRLESKDDKVVDARRGAEVRLDPEGSYLLTGGFGGLGRSLITWLVERGAKNITVLSRGAGNESNQAFVEEVESMGCAVTVVSGMVDDVDDVRSAVEMSRSPIKGVFHLAMVLRDASLQAMTYEEWIAVTKPKIQGAWNLHNVLLDQPLDIFWLASSLVTSIEQTGQGNYSAANTFMEAFTQYRHSLGLPCSVLGICPIKGIGFVAENEQAMKNCKQQDLVLIGERELLDFVSLGVVTGLAGVEEKASAAANIGAKNNNKSELWTWSNSSHVVSGMRSEKDLDDPSNKISWRLDRRMGLYHNAHRSGAGKDTAAAVSELQAFLSRAKDDSPQILTEGSGIEFLAKEIGRKLNDFMIRAVDEDEVDVDRSPSQLGLDSLMATELRRWFSQTVGVRISVLEVMGAGSLRELGKLVGERVGERLEGR</sequence>
<dbReference type="Pfam" id="PF00698">
    <property type="entry name" value="Acyl_transf_1"/>
    <property type="match status" value="1"/>
</dbReference>
<accession>A0AAD5RLJ7</accession>
<feature type="region of interest" description="Disordered" evidence="9">
    <location>
        <begin position="48"/>
        <end position="113"/>
    </location>
</feature>
<dbReference type="Pfam" id="PF08659">
    <property type="entry name" value="KR"/>
    <property type="match status" value="1"/>
</dbReference>
<keyword evidence="14" id="KW-1185">Reference proteome</keyword>
<evidence type="ECO:0000259" key="10">
    <source>
        <dbReference type="PROSITE" id="PS50075"/>
    </source>
</evidence>
<dbReference type="PROSITE" id="PS00606">
    <property type="entry name" value="KS3_1"/>
    <property type="match status" value="1"/>
</dbReference>
<dbReference type="InterPro" id="IPR014031">
    <property type="entry name" value="Ketoacyl_synth_C"/>
</dbReference>
<dbReference type="InterPro" id="IPR014043">
    <property type="entry name" value="Acyl_transferase_dom"/>
</dbReference>
<dbReference type="InterPro" id="IPR049900">
    <property type="entry name" value="PKS_mFAS_DH"/>
</dbReference>
<dbReference type="SMART" id="SM00829">
    <property type="entry name" value="PKS_ER"/>
    <property type="match status" value="1"/>
</dbReference>
<dbReference type="SUPFAM" id="SSF53335">
    <property type="entry name" value="S-adenosyl-L-methionine-dependent methyltransferases"/>
    <property type="match status" value="1"/>
</dbReference>
<dbReference type="SUPFAM" id="SSF51735">
    <property type="entry name" value="NAD(P)-binding Rossmann-fold domains"/>
    <property type="match status" value="2"/>
</dbReference>
<dbReference type="SMART" id="SM00826">
    <property type="entry name" value="PKS_DH"/>
    <property type="match status" value="1"/>
</dbReference>
<dbReference type="InterPro" id="IPR013217">
    <property type="entry name" value="Methyltransf_12"/>
</dbReference>
<dbReference type="InterPro" id="IPR032821">
    <property type="entry name" value="PKS_assoc"/>
</dbReference>
<evidence type="ECO:0000256" key="3">
    <source>
        <dbReference type="ARBA" id="ARBA00022679"/>
    </source>
</evidence>
<feature type="domain" description="Carrier" evidence="10">
    <location>
        <begin position="2633"/>
        <end position="2709"/>
    </location>
</feature>
<dbReference type="InterPro" id="IPR016035">
    <property type="entry name" value="Acyl_Trfase/lysoPLipase"/>
</dbReference>
<keyword evidence="4" id="KW-0521">NADP</keyword>
<keyword evidence="2" id="KW-0597">Phosphoprotein</keyword>
<evidence type="ECO:0000313" key="14">
    <source>
        <dbReference type="Proteomes" id="UP001201980"/>
    </source>
</evidence>
<dbReference type="InterPro" id="IPR014030">
    <property type="entry name" value="Ketoacyl_synth_N"/>
</dbReference>
<dbReference type="SUPFAM" id="SSF52151">
    <property type="entry name" value="FabD/lysophospholipase-like"/>
    <property type="match status" value="1"/>
</dbReference>
<evidence type="ECO:0000256" key="4">
    <source>
        <dbReference type="ARBA" id="ARBA00022857"/>
    </source>
</evidence>
<dbReference type="InterPro" id="IPR020843">
    <property type="entry name" value="ER"/>
</dbReference>
<evidence type="ECO:0000259" key="12">
    <source>
        <dbReference type="PROSITE" id="PS52019"/>
    </source>
</evidence>
<dbReference type="InterPro" id="IPR036291">
    <property type="entry name" value="NAD(P)-bd_dom_sf"/>
</dbReference>
<feature type="compositionally biased region" description="Polar residues" evidence="9">
    <location>
        <begin position="141"/>
        <end position="151"/>
    </location>
</feature>
<dbReference type="InterPro" id="IPR020806">
    <property type="entry name" value="PKS_PP-bd"/>
</dbReference>
<dbReference type="Pfam" id="PF08242">
    <property type="entry name" value="Methyltransf_12"/>
    <property type="match status" value="1"/>
</dbReference>
<dbReference type="InterPro" id="IPR020841">
    <property type="entry name" value="PKS_Beta-ketoAc_synthase_dom"/>
</dbReference>
<dbReference type="InterPro" id="IPR029063">
    <property type="entry name" value="SAM-dependent_MTases_sf"/>
</dbReference>